<dbReference type="EnsemblProtists" id="Phyra80733">
    <property type="protein sequence ID" value="Phyra80733"/>
    <property type="gene ID" value="Phyra80733"/>
</dbReference>
<dbReference type="VEuPathDB" id="FungiDB:KRP22_10040"/>
<reference evidence="4" key="1">
    <citation type="journal article" date="2006" name="Science">
        <title>Phytophthora genome sequences uncover evolutionary origins and mechanisms of pathogenesis.</title>
        <authorList>
            <person name="Tyler B.M."/>
            <person name="Tripathy S."/>
            <person name="Zhang X."/>
            <person name="Dehal P."/>
            <person name="Jiang R.H."/>
            <person name="Aerts A."/>
            <person name="Arredondo F.D."/>
            <person name="Baxter L."/>
            <person name="Bensasson D."/>
            <person name="Beynon J.L."/>
            <person name="Chapman J."/>
            <person name="Damasceno C.M."/>
            <person name="Dorrance A.E."/>
            <person name="Dou D."/>
            <person name="Dickerman A.W."/>
            <person name="Dubchak I.L."/>
            <person name="Garbelotto M."/>
            <person name="Gijzen M."/>
            <person name="Gordon S.G."/>
            <person name="Govers F."/>
            <person name="Grunwald N.J."/>
            <person name="Huang W."/>
            <person name="Ivors K.L."/>
            <person name="Jones R.W."/>
            <person name="Kamoun S."/>
            <person name="Krampis K."/>
            <person name="Lamour K.H."/>
            <person name="Lee M.K."/>
            <person name="McDonald W.H."/>
            <person name="Medina M."/>
            <person name="Meijer H.J."/>
            <person name="Nordberg E.K."/>
            <person name="Maclean D.J."/>
            <person name="Ospina-Giraldo M.D."/>
            <person name="Morris P.F."/>
            <person name="Phuntumart V."/>
            <person name="Putnam N.H."/>
            <person name="Rash S."/>
            <person name="Rose J.K."/>
            <person name="Sakihama Y."/>
            <person name="Salamov A.A."/>
            <person name="Savidor A."/>
            <person name="Scheuring C.F."/>
            <person name="Smith B.M."/>
            <person name="Sobral B.W."/>
            <person name="Terry A."/>
            <person name="Torto-Alalibo T.A."/>
            <person name="Win J."/>
            <person name="Xu Z."/>
            <person name="Zhang H."/>
            <person name="Grigoriev I.V."/>
            <person name="Rokhsar D.S."/>
            <person name="Boore J.L."/>
        </authorList>
    </citation>
    <scope>NUCLEOTIDE SEQUENCE [LARGE SCALE GENOMIC DNA]</scope>
    <source>
        <strain evidence="4">Pr102</strain>
    </source>
</reference>
<dbReference type="VEuPathDB" id="FungiDB:KRP23_6845"/>
<evidence type="ECO:0000256" key="2">
    <source>
        <dbReference type="SAM" id="SignalP"/>
    </source>
</evidence>
<keyword evidence="2" id="KW-0732">Signal</keyword>
<dbReference type="InParanoid" id="H3GU56"/>
<feature type="compositionally biased region" description="Basic and acidic residues" evidence="1">
    <location>
        <begin position="148"/>
        <end position="160"/>
    </location>
</feature>
<dbReference type="OMA" id="HPPHYAG"/>
<dbReference type="eggNOG" id="ENOG502RGZM">
    <property type="taxonomic scope" value="Eukaryota"/>
</dbReference>
<dbReference type="EMBL" id="DS566049">
    <property type="status" value="NOT_ANNOTATED_CDS"/>
    <property type="molecule type" value="Genomic_DNA"/>
</dbReference>
<evidence type="ECO:0000256" key="1">
    <source>
        <dbReference type="SAM" id="MobiDB-lite"/>
    </source>
</evidence>
<feature type="signal peptide" evidence="2">
    <location>
        <begin position="1"/>
        <end position="19"/>
    </location>
</feature>
<dbReference type="HOGENOM" id="CLU_835423_0_0_1"/>
<feature type="compositionally biased region" description="Basic and acidic residues" evidence="1">
    <location>
        <begin position="121"/>
        <end position="141"/>
    </location>
</feature>
<evidence type="ECO:0000313" key="3">
    <source>
        <dbReference type="EnsemblProtists" id="Phyra80733"/>
    </source>
</evidence>
<protein>
    <recommendedName>
        <fullName evidence="5">RxLR effector protein</fullName>
    </recommendedName>
</protein>
<name>H3GU56_PHYRM</name>
<feature type="compositionally biased region" description="Polar residues" evidence="1">
    <location>
        <begin position="220"/>
        <end position="232"/>
    </location>
</feature>
<dbReference type="AlphaFoldDB" id="H3GU56"/>
<sequence length="300" mass="30985">MVKLTLTLTAAMAAAAVLADVGSSQPNSPLAPHQPFLRQKGSGGSDMGFGSAGSEVDMPPPHDFSSSMDADYAGRLGDAHRPPSPKAGSLEKHGRGQGRGSLDGRFPPPPDAGSHGVPPFPDRDQLGKTHRKALENDKPDDQTPPSPRARDAHVPHKHGSDMSGMGSGSLRRGSGSVDGHFPPPPEAGCDDKPPSPRRERDGVHRKALQNDGNGPPPSWQGGSNAKQETPYQDRQFPPPPNAGGNGGTSAVGSGDHGANDVKEPMKSGKAGGGNSSGSHHYNHDVGAGNNEGPRTGDKRQ</sequence>
<feature type="compositionally biased region" description="Basic and acidic residues" evidence="1">
    <location>
        <begin position="257"/>
        <end position="266"/>
    </location>
</feature>
<dbReference type="Proteomes" id="UP000005238">
    <property type="component" value="Unassembled WGS sequence"/>
</dbReference>
<organism evidence="3 4">
    <name type="scientific">Phytophthora ramorum</name>
    <name type="common">Sudden oak death agent</name>
    <dbReference type="NCBI Taxonomy" id="164328"/>
    <lineage>
        <taxon>Eukaryota</taxon>
        <taxon>Sar</taxon>
        <taxon>Stramenopiles</taxon>
        <taxon>Oomycota</taxon>
        <taxon>Peronosporomycetes</taxon>
        <taxon>Peronosporales</taxon>
        <taxon>Peronosporaceae</taxon>
        <taxon>Phytophthora</taxon>
    </lineage>
</organism>
<evidence type="ECO:0000313" key="4">
    <source>
        <dbReference type="Proteomes" id="UP000005238"/>
    </source>
</evidence>
<feature type="compositionally biased region" description="Low complexity" evidence="1">
    <location>
        <begin position="161"/>
        <end position="179"/>
    </location>
</feature>
<evidence type="ECO:0008006" key="5">
    <source>
        <dbReference type="Google" id="ProtNLM"/>
    </source>
</evidence>
<feature type="compositionally biased region" description="Gly residues" evidence="1">
    <location>
        <begin position="41"/>
        <end position="51"/>
    </location>
</feature>
<feature type="chain" id="PRO_5003586060" description="RxLR effector protein" evidence="2">
    <location>
        <begin position="20"/>
        <end position="300"/>
    </location>
</feature>
<keyword evidence="4" id="KW-1185">Reference proteome</keyword>
<proteinExistence type="predicted"/>
<feature type="region of interest" description="Disordered" evidence="1">
    <location>
        <begin position="22"/>
        <end position="300"/>
    </location>
</feature>
<feature type="compositionally biased region" description="Basic and acidic residues" evidence="1">
    <location>
        <begin position="189"/>
        <end position="204"/>
    </location>
</feature>
<reference evidence="3" key="2">
    <citation type="submission" date="2015-06" db="UniProtKB">
        <authorList>
            <consortium name="EnsemblProtists"/>
        </authorList>
    </citation>
    <scope>IDENTIFICATION</scope>
    <source>
        <strain evidence="3">Pr102</strain>
    </source>
</reference>
<accession>H3GU56</accession>